<dbReference type="PANTHER" id="PTHR13366:SF0">
    <property type="entry name" value="HEAT REPEAT-CONTAINING PROTEIN 6"/>
    <property type="match status" value="1"/>
</dbReference>
<dbReference type="eggNOG" id="KOG4535">
    <property type="taxonomic scope" value="Eukaryota"/>
</dbReference>
<dbReference type="KEGG" id="dwi:6641103"/>
<dbReference type="PANTHER" id="PTHR13366">
    <property type="entry name" value="MALARIA ANTIGEN-RELATED"/>
    <property type="match status" value="1"/>
</dbReference>
<evidence type="ECO:0000259" key="3">
    <source>
        <dbReference type="Pfam" id="PF13251"/>
    </source>
</evidence>
<feature type="compositionally biased region" description="Basic residues" evidence="2">
    <location>
        <begin position="275"/>
        <end position="286"/>
    </location>
</feature>
<dbReference type="Pfam" id="PF13251">
    <property type="entry name" value="DUF4042"/>
    <property type="match status" value="1"/>
</dbReference>
<dbReference type="Proteomes" id="UP000007798">
    <property type="component" value="Unassembled WGS sequence"/>
</dbReference>
<feature type="domain" description="DUF4042" evidence="3">
    <location>
        <begin position="348"/>
        <end position="523"/>
    </location>
</feature>
<accession>B4MSL8</accession>
<name>B4MSL8_DROWI</name>
<dbReference type="Gene3D" id="1.25.10.10">
    <property type="entry name" value="Leucine-rich Repeat Variant"/>
    <property type="match status" value="3"/>
</dbReference>
<dbReference type="OMA" id="LYGYWHV"/>
<gene>
    <name evidence="4" type="primary">Dwil\GK19879</name>
    <name evidence="4" type="ORF">Dwil_GK19879</name>
</gene>
<dbReference type="InParanoid" id="B4MSL8"/>
<evidence type="ECO:0000313" key="4">
    <source>
        <dbReference type="EMBL" id="EDW75107.1"/>
    </source>
</evidence>
<dbReference type="EMBL" id="CH963851">
    <property type="protein sequence ID" value="EDW75107.1"/>
    <property type="molecule type" value="Genomic_DNA"/>
</dbReference>
<evidence type="ECO:0000256" key="1">
    <source>
        <dbReference type="ARBA" id="ARBA00015263"/>
    </source>
</evidence>
<dbReference type="InterPro" id="IPR025283">
    <property type="entry name" value="DUF4042"/>
</dbReference>
<dbReference type="STRING" id="7260.B4MSL8"/>
<dbReference type="SUPFAM" id="SSF48371">
    <property type="entry name" value="ARM repeat"/>
    <property type="match status" value="1"/>
</dbReference>
<feature type="region of interest" description="Disordered" evidence="2">
    <location>
        <begin position="247"/>
        <end position="297"/>
    </location>
</feature>
<organism evidence="4 5">
    <name type="scientific">Drosophila willistoni</name>
    <name type="common">Fruit fly</name>
    <dbReference type="NCBI Taxonomy" id="7260"/>
    <lineage>
        <taxon>Eukaryota</taxon>
        <taxon>Metazoa</taxon>
        <taxon>Ecdysozoa</taxon>
        <taxon>Arthropoda</taxon>
        <taxon>Hexapoda</taxon>
        <taxon>Insecta</taxon>
        <taxon>Pterygota</taxon>
        <taxon>Neoptera</taxon>
        <taxon>Endopterygota</taxon>
        <taxon>Diptera</taxon>
        <taxon>Brachycera</taxon>
        <taxon>Muscomorpha</taxon>
        <taxon>Ephydroidea</taxon>
        <taxon>Drosophilidae</taxon>
        <taxon>Drosophila</taxon>
        <taxon>Sophophora</taxon>
    </lineage>
</organism>
<dbReference type="AlphaFoldDB" id="B4MSL8"/>
<dbReference type="InterPro" id="IPR011989">
    <property type="entry name" value="ARM-like"/>
</dbReference>
<reference evidence="4 5" key="1">
    <citation type="journal article" date="2007" name="Nature">
        <title>Evolution of genes and genomes on the Drosophila phylogeny.</title>
        <authorList>
            <consortium name="Drosophila 12 Genomes Consortium"/>
            <person name="Clark A.G."/>
            <person name="Eisen M.B."/>
            <person name="Smith D.R."/>
            <person name="Bergman C.M."/>
            <person name="Oliver B."/>
            <person name="Markow T.A."/>
            <person name="Kaufman T.C."/>
            <person name="Kellis M."/>
            <person name="Gelbart W."/>
            <person name="Iyer V.N."/>
            <person name="Pollard D.A."/>
            <person name="Sackton T.B."/>
            <person name="Larracuente A.M."/>
            <person name="Singh N.D."/>
            <person name="Abad J.P."/>
            <person name="Abt D.N."/>
            <person name="Adryan B."/>
            <person name="Aguade M."/>
            <person name="Akashi H."/>
            <person name="Anderson W.W."/>
            <person name="Aquadro C.F."/>
            <person name="Ardell D.H."/>
            <person name="Arguello R."/>
            <person name="Artieri C.G."/>
            <person name="Barbash D.A."/>
            <person name="Barker D."/>
            <person name="Barsanti P."/>
            <person name="Batterham P."/>
            <person name="Batzoglou S."/>
            <person name="Begun D."/>
            <person name="Bhutkar A."/>
            <person name="Blanco E."/>
            <person name="Bosak S.A."/>
            <person name="Bradley R.K."/>
            <person name="Brand A.D."/>
            <person name="Brent M.R."/>
            <person name="Brooks A.N."/>
            <person name="Brown R.H."/>
            <person name="Butlin R.K."/>
            <person name="Caggese C."/>
            <person name="Calvi B.R."/>
            <person name="Bernardo de Carvalho A."/>
            <person name="Caspi A."/>
            <person name="Castrezana S."/>
            <person name="Celniker S.E."/>
            <person name="Chang J.L."/>
            <person name="Chapple C."/>
            <person name="Chatterji S."/>
            <person name="Chinwalla A."/>
            <person name="Civetta A."/>
            <person name="Clifton S.W."/>
            <person name="Comeron J.M."/>
            <person name="Costello J.C."/>
            <person name="Coyne J.A."/>
            <person name="Daub J."/>
            <person name="David R.G."/>
            <person name="Delcher A.L."/>
            <person name="Delehaunty K."/>
            <person name="Do C.B."/>
            <person name="Ebling H."/>
            <person name="Edwards K."/>
            <person name="Eickbush T."/>
            <person name="Evans J.D."/>
            <person name="Filipski A."/>
            <person name="Findeiss S."/>
            <person name="Freyhult E."/>
            <person name="Fulton L."/>
            <person name="Fulton R."/>
            <person name="Garcia A.C."/>
            <person name="Gardiner A."/>
            <person name="Garfield D.A."/>
            <person name="Garvin B.E."/>
            <person name="Gibson G."/>
            <person name="Gilbert D."/>
            <person name="Gnerre S."/>
            <person name="Godfrey J."/>
            <person name="Good R."/>
            <person name="Gotea V."/>
            <person name="Gravely B."/>
            <person name="Greenberg A.J."/>
            <person name="Griffiths-Jones S."/>
            <person name="Gross S."/>
            <person name="Guigo R."/>
            <person name="Gustafson E.A."/>
            <person name="Haerty W."/>
            <person name="Hahn M.W."/>
            <person name="Halligan D.L."/>
            <person name="Halpern A.L."/>
            <person name="Halter G.M."/>
            <person name="Han M.V."/>
            <person name="Heger A."/>
            <person name="Hillier L."/>
            <person name="Hinrichs A.S."/>
            <person name="Holmes I."/>
            <person name="Hoskins R.A."/>
            <person name="Hubisz M.J."/>
            <person name="Hultmark D."/>
            <person name="Huntley M.A."/>
            <person name="Jaffe D.B."/>
            <person name="Jagadeeshan S."/>
            <person name="Jeck W.R."/>
            <person name="Johnson J."/>
            <person name="Jones C.D."/>
            <person name="Jordan W.C."/>
            <person name="Karpen G.H."/>
            <person name="Kataoka E."/>
            <person name="Keightley P.D."/>
            <person name="Kheradpour P."/>
            <person name="Kirkness E.F."/>
            <person name="Koerich L.B."/>
            <person name="Kristiansen K."/>
            <person name="Kudrna D."/>
            <person name="Kulathinal R.J."/>
            <person name="Kumar S."/>
            <person name="Kwok R."/>
            <person name="Lander E."/>
            <person name="Langley C.H."/>
            <person name="Lapoint R."/>
            <person name="Lazzaro B.P."/>
            <person name="Lee S.J."/>
            <person name="Levesque L."/>
            <person name="Li R."/>
            <person name="Lin C.F."/>
            <person name="Lin M.F."/>
            <person name="Lindblad-Toh K."/>
            <person name="Llopart A."/>
            <person name="Long M."/>
            <person name="Low L."/>
            <person name="Lozovsky E."/>
            <person name="Lu J."/>
            <person name="Luo M."/>
            <person name="Machado C.A."/>
            <person name="Makalowski W."/>
            <person name="Marzo M."/>
            <person name="Matsuda M."/>
            <person name="Matzkin L."/>
            <person name="McAllister B."/>
            <person name="McBride C.S."/>
            <person name="McKernan B."/>
            <person name="McKernan K."/>
            <person name="Mendez-Lago M."/>
            <person name="Minx P."/>
            <person name="Mollenhauer M.U."/>
            <person name="Montooth K."/>
            <person name="Mount S.M."/>
            <person name="Mu X."/>
            <person name="Myers E."/>
            <person name="Negre B."/>
            <person name="Newfeld S."/>
            <person name="Nielsen R."/>
            <person name="Noor M.A."/>
            <person name="O'Grady P."/>
            <person name="Pachter L."/>
            <person name="Papaceit M."/>
            <person name="Parisi M.J."/>
            <person name="Parisi M."/>
            <person name="Parts L."/>
            <person name="Pedersen J.S."/>
            <person name="Pesole G."/>
            <person name="Phillippy A.M."/>
            <person name="Ponting C.P."/>
            <person name="Pop M."/>
            <person name="Porcelli D."/>
            <person name="Powell J.R."/>
            <person name="Prohaska S."/>
            <person name="Pruitt K."/>
            <person name="Puig M."/>
            <person name="Quesneville H."/>
            <person name="Ram K.R."/>
            <person name="Rand D."/>
            <person name="Rasmussen M.D."/>
            <person name="Reed L.K."/>
            <person name="Reenan R."/>
            <person name="Reily A."/>
            <person name="Remington K.A."/>
            <person name="Rieger T.T."/>
            <person name="Ritchie M.G."/>
            <person name="Robin C."/>
            <person name="Rogers Y.H."/>
            <person name="Rohde C."/>
            <person name="Rozas J."/>
            <person name="Rubenfield M.J."/>
            <person name="Ruiz A."/>
            <person name="Russo S."/>
            <person name="Salzberg S.L."/>
            <person name="Sanchez-Gracia A."/>
            <person name="Saranga D.J."/>
            <person name="Sato H."/>
            <person name="Schaeffer S.W."/>
            <person name="Schatz M.C."/>
            <person name="Schlenke T."/>
            <person name="Schwartz R."/>
            <person name="Segarra C."/>
            <person name="Singh R.S."/>
            <person name="Sirot L."/>
            <person name="Sirota M."/>
            <person name="Sisneros N.B."/>
            <person name="Smith C.D."/>
            <person name="Smith T.F."/>
            <person name="Spieth J."/>
            <person name="Stage D.E."/>
            <person name="Stark A."/>
            <person name="Stephan W."/>
            <person name="Strausberg R.L."/>
            <person name="Strempel S."/>
            <person name="Sturgill D."/>
            <person name="Sutton G."/>
            <person name="Sutton G.G."/>
            <person name="Tao W."/>
            <person name="Teichmann S."/>
            <person name="Tobari Y.N."/>
            <person name="Tomimura Y."/>
            <person name="Tsolas J.M."/>
            <person name="Valente V.L."/>
            <person name="Venter E."/>
            <person name="Venter J.C."/>
            <person name="Vicario S."/>
            <person name="Vieira F.G."/>
            <person name="Vilella A.J."/>
            <person name="Villasante A."/>
            <person name="Walenz B."/>
            <person name="Wang J."/>
            <person name="Wasserman M."/>
            <person name="Watts T."/>
            <person name="Wilson D."/>
            <person name="Wilson R.K."/>
            <person name="Wing R.A."/>
            <person name="Wolfner M.F."/>
            <person name="Wong A."/>
            <person name="Wong G.K."/>
            <person name="Wu C.I."/>
            <person name="Wu G."/>
            <person name="Yamamoto D."/>
            <person name="Yang H.P."/>
            <person name="Yang S.P."/>
            <person name="Yorke J.A."/>
            <person name="Yoshida K."/>
            <person name="Zdobnov E."/>
            <person name="Zhang P."/>
            <person name="Zhang Y."/>
            <person name="Zimin A.V."/>
            <person name="Baldwin J."/>
            <person name="Abdouelleil A."/>
            <person name="Abdulkadir J."/>
            <person name="Abebe A."/>
            <person name="Abera B."/>
            <person name="Abreu J."/>
            <person name="Acer S.C."/>
            <person name="Aftuck L."/>
            <person name="Alexander A."/>
            <person name="An P."/>
            <person name="Anderson E."/>
            <person name="Anderson S."/>
            <person name="Arachi H."/>
            <person name="Azer M."/>
            <person name="Bachantsang P."/>
            <person name="Barry A."/>
            <person name="Bayul T."/>
            <person name="Berlin A."/>
            <person name="Bessette D."/>
            <person name="Bloom T."/>
            <person name="Blye J."/>
            <person name="Boguslavskiy L."/>
            <person name="Bonnet C."/>
            <person name="Boukhgalter B."/>
            <person name="Bourzgui I."/>
            <person name="Brown A."/>
            <person name="Cahill P."/>
            <person name="Channer S."/>
            <person name="Cheshatsang Y."/>
            <person name="Chuda L."/>
            <person name="Citroen M."/>
            <person name="Collymore A."/>
            <person name="Cooke P."/>
            <person name="Costello M."/>
            <person name="D'Aco K."/>
            <person name="Daza R."/>
            <person name="De Haan G."/>
            <person name="DeGray S."/>
            <person name="DeMaso C."/>
            <person name="Dhargay N."/>
            <person name="Dooley K."/>
            <person name="Dooley E."/>
            <person name="Doricent M."/>
            <person name="Dorje P."/>
            <person name="Dorjee K."/>
            <person name="Dupes A."/>
            <person name="Elong R."/>
            <person name="Falk J."/>
            <person name="Farina A."/>
            <person name="Faro S."/>
            <person name="Ferguson D."/>
            <person name="Fisher S."/>
            <person name="Foley C.D."/>
            <person name="Franke A."/>
            <person name="Friedrich D."/>
            <person name="Gadbois L."/>
            <person name="Gearin G."/>
            <person name="Gearin C.R."/>
            <person name="Giannoukos G."/>
            <person name="Goode T."/>
            <person name="Graham J."/>
            <person name="Grandbois E."/>
            <person name="Grewal S."/>
            <person name="Gyaltsen K."/>
            <person name="Hafez N."/>
            <person name="Hagos B."/>
            <person name="Hall J."/>
            <person name="Henson C."/>
            <person name="Hollinger A."/>
            <person name="Honan T."/>
            <person name="Huard M.D."/>
            <person name="Hughes L."/>
            <person name="Hurhula B."/>
            <person name="Husby M.E."/>
            <person name="Kamat A."/>
            <person name="Kanga B."/>
            <person name="Kashin S."/>
            <person name="Khazanovich D."/>
            <person name="Kisner P."/>
            <person name="Lance K."/>
            <person name="Lara M."/>
            <person name="Lee W."/>
            <person name="Lennon N."/>
            <person name="Letendre F."/>
            <person name="LeVine R."/>
            <person name="Lipovsky A."/>
            <person name="Liu X."/>
            <person name="Liu J."/>
            <person name="Liu S."/>
            <person name="Lokyitsang T."/>
            <person name="Lokyitsang Y."/>
            <person name="Lubonja R."/>
            <person name="Lui A."/>
            <person name="MacDonald P."/>
            <person name="Magnisalis V."/>
            <person name="Maru K."/>
            <person name="Matthews C."/>
            <person name="McCusker W."/>
            <person name="McDonough S."/>
            <person name="Mehta T."/>
            <person name="Meldrim J."/>
            <person name="Meneus L."/>
            <person name="Mihai O."/>
            <person name="Mihalev A."/>
            <person name="Mihova T."/>
            <person name="Mittelman R."/>
            <person name="Mlenga V."/>
            <person name="Montmayeur A."/>
            <person name="Mulrain L."/>
            <person name="Navidi A."/>
            <person name="Naylor J."/>
            <person name="Negash T."/>
            <person name="Nguyen T."/>
            <person name="Nguyen N."/>
            <person name="Nicol R."/>
            <person name="Norbu C."/>
            <person name="Norbu N."/>
            <person name="Novod N."/>
            <person name="O'Neill B."/>
            <person name="Osman S."/>
            <person name="Markiewicz E."/>
            <person name="Oyono O.L."/>
            <person name="Patti C."/>
            <person name="Phunkhang P."/>
            <person name="Pierre F."/>
            <person name="Priest M."/>
            <person name="Raghuraman S."/>
            <person name="Rege F."/>
            <person name="Reyes R."/>
            <person name="Rise C."/>
            <person name="Rogov P."/>
            <person name="Ross K."/>
            <person name="Ryan E."/>
            <person name="Settipalli S."/>
            <person name="Shea T."/>
            <person name="Sherpa N."/>
            <person name="Shi L."/>
            <person name="Shih D."/>
            <person name="Sparrow T."/>
            <person name="Spaulding J."/>
            <person name="Stalker J."/>
            <person name="Stange-Thomann N."/>
            <person name="Stavropoulos S."/>
            <person name="Stone C."/>
            <person name="Strader C."/>
            <person name="Tesfaye S."/>
            <person name="Thomson T."/>
            <person name="Thoulutsang Y."/>
            <person name="Thoulutsang D."/>
            <person name="Topham K."/>
            <person name="Topping I."/>
            <person name="Tsamla T."/>
            <person name="Vassiliev H."/>
            <person name="Vo A."/>
            <person name="Wangchuk T."/>
            <person name="Wangdi T."/>
            <person name="Weiand M."/>
            <person name="Wilkinson J."/>
            <person name="Wilson A."/>
            <person name="Yadav S."/>
            <person name="Young G."/>
            <person name="Yu Q."/>
            <person name="Zembek L."/>
            <person name="Zhong D."/>
            <person name="Zimmer A."/>
            <person name="Zwirko Z."/>
            <person name="Jaffe D.B."/>
            <person name="Alvarez P."/>
            <person name="Brockman W."/>
            <person name="Butler J."/>
            <person name="Chin C."/>
            <person name="Gnerre S."/>
            <person name="Grabherr M."/>
            <person name="Kleber M."/>
            <person name="Mauceli E."/>
            <person name="MacCallum I."/>
        </authorList>
    </citation>
    <scope>NUCLEOTIDE SEQUENCE [LARGE SCALE GENOMIC DNA]</scope>
    <source>
        <strain evidence="5">Tucson 14030-0811.24</strain>
    </source>
</reference>
<dbReference type="PhylomeDB" id="B4MSL8"/>
<dbReference type="InterPro" id="IPR052107">
    <property type="entry name" value="HEAT6"/>
</dbReference>
<evidence type="ECO:0000256" key="2">
    <source>
        <dbReference type="SAM" id="MobiDB-lite"/>
    </source>
</evidence>
<sequence>MDKEREACEALLHVIDECSKGFEPASGPYQVQIQLLRNIQLATIDGHGIRVEELEQLLAATATTERENLLVAWLTWLNELLVSKKLELLGDIHRLVEYLLLRVEQLRPAELTFLVTLLKVIPGTELRHYWPRVAILKQPMSVETSWLLMLCQDVIFMELDLESDVDTLPLADQLADNLLQPQFEGRWLQSQAEEVPIQLTQTFQLLVKIISLRPDYAEEHASRLMGFILANLQYGSEQRLLPWRVQPAQQSHVHVQGDDEPGSSNNNSKNNQGGRRTKARKMRSLTKQKASQQVDNQVETALTSPRDRLLLQGNLDYGCRTGDSEGFTPSETELAHPEQRQIHHLQAKVRVAALQLLSALAKQLPRRQLYGYWHAIFPSDTERRDNLLAMGQLDGNPRCRAMALQVAAQLLYGSKMYLNQASAKGPSNYTPFAVSLASAVMCAYRNLSTILQREYVPPVLTQCLKCLAVLVQATPFEQLEMGFVYEFVPYVKKLAKHNDTPVAVSALLVMEMLVATPKLTQEMACAVGLATTRPLPTEQPYESELKEFCDSDEEEEIEASEEDRLGEQMKTLEQPVPVPPIPRNSWLLRQVLRYLETSSTTPPLRLECLQVIMAMATHFALLQLHLIRLSRVIASCLQDPSQDVRLYAARCLDTLGYQMARYCQDQQSSEQEQHLAFWLRLLPFIYAAYMNEASASLKCSLCDALANMGSNSFDRLPRPQRNGLLAFLSGCSSDDAEEHLVRSAALRALAVYVLHPSLRSDLVFIENAAESTLRLTDNTQLAVRIKAAWALGNISDALLVASVQTERISDDLLGRLIVAATKACSDHDKVRANAVRSLGNLLQLLPPQAEREGALIKLLDCVRNAGSAKVKWNACYALGNLVKNRALFTTPSSCVQMSNLLFPTLSQLIVQHGNFKVRINATAVLLQVEQRSDFGSHYTEVWRSLLAATERSNALDSYEEYNHRDALQQQLCLAMAHLLNMARSDDLPACRSALVDHLDVVTSTWRRVAYRIIAEQAAPLFTCSSLLTKRMHSNPLTSLSGEQRSALDYISDALRLES</sequence>
<evidence type="ECO:0000313" key="5">
    <source>
        <dbReference type="Proteomes" id="UP000007798"/>
    </source>
</evidence>
<keyword evidence="5" id="KW-1185">Reference proteome</keyword>
<feature type="compositionally biased region" description="Polar residues" evidence="2">
    <location>
        <begin position="287"/>
        <end position="297"/>
    </location>
</feature>
<dbReference type="FunCoup" id="B4MSL8">
    <property type="interactions" value="1982"/>
</dbReference>
<dbReference type="InterPro" id="IPR016024">
    <property type="entry name" value="ARM-type_fold"/>
</dbReference>
<proteinExistence type="predicted"/>
<dbReference type="HOGENOM" id="CLU_007141_0_0_1"/>
<dbReference type="OrthoDB" id="66533at2759"/>
<protein>
    <recommendedName>
        <fullName evidence="1">HEAT repeat-containing protein 6</fullName>
    </recommendedName>
</protein>